<proteinExistence type="predicted"/>
<sequence length="131" mass="14365">MKRKKIVLAGTIVCMLFGSMTVPAQTGGSVSLPAVQVSAAKRATTTTEQSATKGKKDTKSQKKAKQNKKKAKKYIGKKLSSLVKAIGKYKKLSKAASCYYENEYDGIAKYDGFVVYCHTENKKTWIVDSVE</sequence>
<feature type="compositionally biased region" description="Basic residues" evidence="1">
    <location>
        <begin position="61"/>
        <end position="72"/>
    </location>
</feature>
<feature type="compositionally biased region" description="Polar residues" evidence="1">
    <location>
        <begin position="43"/>
        <end position="52"/>
    </location>
</feature>
<accession>A0ABR7MY72</accession>
<gene>
    <name evidence="3" type="ORF">H8704_01560</name>
</gene>
<dbReference type="EMBL" id="JACRSX010000001">
    <property type="protein sequence ID" value="MBC8561329.1"/>
    <property type="molecule type" value="Genomic_DNA"/>
</dbReference>
<keyword evidence="4" id="KW-1185">Reference proteome</keyword>
<keyword evidence="2" id="KW-0732">Signal</keyword>
<organism evidence="3 4">
    <name type="scientific">Jutongia huaianensis</name>
    <dbReference type="NCBI Taxonomy" id="2763668"/>
    <lineage>
        <taxon>Bacteria</taxon>
        <taxon>Bacillati</taxon>
        <taxon>Bacillota</taxon>
        <taxon>Clostridia</taxon>
        <taxon>Lachnospirales</taxon>
        <taxon>Lachnospiraceae</taxon>
        <taxon>Jutongia</taxon>
    </lineage>
</organism>
<comment type="caution">
    <text evidence="3">The sequence shown here is derived from an EMBL/GenBank/DDBJ whole genome shotgun (WGS) entry which is preliminary data.</text>
</comment>
<protein>
    <submittedName>
        <fullName evidence="3">Uncharacterized protein</fullName>
    </submittedName>
</protein>
<feature type="signal peptide" evidence="2">
    <location>
        <begin position="1"/>
        <end position="24"/>
    </location>
</feature>
<evidence type="ECO:0000256" key="1">
    <source>
        <dbReference type="SAM" id="MobiDB-lite"/>
    </source>
</evidence>
<evidence type="ECO:0000256" key="2">
    <source>
        <dbReference type="SAM" id="SignalP"/>
    </source>
</evidence>
<reference evidence="3 4" key="1">
    <citation type="submission" date="2020-08" db="EMBL/GenBank/DDBJ databases">
        <title>Genome public.</title>
        <authorList>
            <person name="Liu C."/>
            <person name="Sun Q."/>
        </authorList>
    </citation>
    <scope>NUCLEOTIDE SEQUENCE [LARGE SCALE GENOMIC DNA]</scope>
    <source>
        <strain evidence="3 4">NSJ-37</strain>
    </source>
</reference>
<feature type="chain" id="PRO_5045872734" evidence="2">
    <location>
        <begin position="25"/>
        <end position="131"/>
    </location>
</feature>
<dbReference type="RefSeq" id="WP_249297020.1">
    <property type="nucleotide sequence ID" value="NZ_JACRSX010000001.1"/>
</dbReference>
<evidence type="ECO:0000313" key="3">
    <source>
        <dbReference type="EMBL" id="MBC8561329.1"/>
    </source>
</evidence>
<name>A0ABR7MY72_9FIRM</name>
<feature type="region of interest" description="Disordered" evidence="1">
    <location>
        <begin position="43"/>
        <end position="72"/>
    </location>
</feature>
<dbReference type="Proteomes" id="UP000606193">
    <property type="component" value="Unassembled WGS sequence"/>
</dbReference>
<evidence type="ECO:0000313" key="4">
    <source>
        <dbReference type="Proteomes" id="UP000606193"/>
    </source>
</evidence>